<dbReference type="RefSeq" id="WP_329074330.1">
    <property type="nucleotide sequence ID" value="NZ_CP109495.1"/>
</dbReference>
<keyword evidence="1" id="KW-0472">Membrane</keyword>
<evidence type="ECO:0000256" key="1">
    <source>
        <dbReference type="SAM" id="Phobius"/>
    </source>
</evidence>
<accession>A0ABZ1ZW48</accession>
<reference evidence="2" key="1">
    <citation type="submission" date="2022-10" db="EMBL/GenBank/DDBJ databases">
        <title>The complete genomes of actinobacterial strains from the NBC collection.</title>
        <authorList>
            <person name="Joergensen T.S."/>
            <person name="Alvarez Arevalo M."/>
            <person name="Sterndorff E.B."/>
            <person name="Faurdal D."/>
            <person name="Vuksanovic O."/>
            <person name="Mourched A.-S."/>
            <person name="Charusanti P."/>
            <person name="Shaw S."/>
            <person name="Blin K."/>
            <person name="Weber T."/>
        </authorList>
    </citation>
    <scope>NUCLEOTIDE SEQUENCE</scope>
    <source>
        <strain evidence="2">NBC_01432</strain>
    </source>
</reference>
<name>A0ABZ1ZW48_STRNV</name>
<sequence length="178" mass="18780">MAEARDNFVPFPQGAICKGEPRDDCITKTTGTVIDKRTRTFCTGGNQDTGPSCSIAHLVGVRFGGRTSDHLVSSDVYQNVGRGDRADGETWRGELVSVTVHGDTRTYSPSNGGAPAGGLYAAWLILGVGMWAVRSGRPASLRAISIFLWAFLGFAFMALGSFALLTSSCMVGGETPSP</sequence>
<keyword evidence="1" id="KW-0812">Transmembrane</keyword>
<feature type="transmembrane region" description="Helical" evidence="1">
    <location>
        <begin position="117"/>
        <end position="134"/>
    </location>
</feature>
<proteinExistence type="predicted"/>
<protein>
    <submittedName>
        <fullName evidence="2">Uncharacterized protein</fullName>
    </submittedName>
</protein>
<dbReference type="Proteomes" id="UP001432209">
    <property type="component" value="Chromosome"/>
</dbReference>
<evidence type="ECO:0000313" key="3">
    <source>
        <dbReference type="Proteomes" id="UP001432209"/>
    </source>
</evidence>
<evidence type="ECO:0000313" key="2">
    <source>
        <dbReference type="EMBL" id="WUX50698.1"/>
    </source>
</evidence>
<feature type="transmembrane region" description="Helical" evidence="1">
    <location>
        <begin position="146"/>
        <end position="165"/>
    </location>
</feature>
<gene>
    <name evidence="2" type="ORF">OG442_03515</name>
</gene>
<dbReference type="EMBL" id="CP109495">
    <property type="protein sequence ID" value="WUX50698.1"/>
    <property type="molecule type" value="Genomic_DNA"/>
</dbReference>
<keyword evidence="1" id="KW-1133">Transmembrane helix</keyword>
<organism evidence="2 3">
    <name type="scientific">Streptomyces niveus</name>
    <name type="common">Streptomyces spheroides</name>
    <dbReference type="NCBI Taxonomy" id="193462"/>
    <lineage>
        <taxon>Bacteria</taxon>
        <taxon>Bacillati</taxon>
        <taxon>Actinomycetota</taxon>
        <taxon>Actinomycetes</taxon>
        <taxon>Kitasatosporales</taxon>
        <taxon>Streptomycetaceae</taxon>
        <taxon>Streptomyces</taxon>
    </lineage>
</organism>
<keyword evidence="3" id="KW-1185">Reference proteome</keyword>